<accession>A0A1I6VUS6</accession>
<dbReference type="EMBL" id="FOZW01000013">
    <property type="protein sequence ID" value="SFT17470.1"/>
    <property type="molecule type" value="Genomic_DNA"/>
</dbReference>
<gene>
    <name evidence="1" type="ORF">SAMN04488050_1137</name>
</gene>
<dbReference type="AlphaFoldDB" id="A0A1I6VUS6"/>
<dbReference type="STRING" id="311180.SAMN04488050_1137"/>
<keyword evidence="2" id="KW-1185">Reference proteome</keyword>
<evidence type="ECO:0000313" key="1">
    <source>
        <dbReference type="EMBL" id="SFT17470.1"/>
    </source>
</evidence>
<reference evidence="2" key="1">
    <citation type="submission" date="2016-10" db="EMBL/GenBank/DDBJ databases">
        <authorList>
            <person name="Varghese N."/>
            <person name="Submissions S."/>
        </authorList>
    </citation>
    <scope>NUCLEOTIDE SEQUENCE [LARGE SCALE GENOMIC DNA]</scope>
    <source>
        <strain evidence="2">DSM 26894</strain>
    </source>
</reference>
<evidence type="ECO:0000313" key="2">
    <source>
        <dbReference type="Proteomes" id="UP000199392"/>
    </source>
</evidence>
<protein>
    <submittedName>
        <fullName evidence="1">Uncharacterized protein</fullName>
    </submittedName>
</protein>
<dbReference type="RefSeq" id="WP_092429211.1">
    <property type="nucleotide sequence ID" value="NZ_FNCL01000013.1"/>
</dbReference>
<organism evidence="1 2">
    <name type="scientific">Alloyangia pacifica</name>
    <dbReference type="NCBI Taxonomy" id="311180"/>
    <lineage>
        <taxon>Bacteria</taxon>
        <taxon>Pseudomonadati</taxon>
        <taxon>Pseudomonadota</taxon>
        <taxon>Alphaproteobacteria</taxon>
        <taxon>Rhodobacterales</taxon>
        <taxon>Roseobacteraceae</taxon>
        <taxon>Alloyangia</taxon>
    </lineage>
</organism>
<sequence length="64" mass="6889">MDLPPDIKYDLPSDGDTLDEFVARAKRPTSAQIIAVGPGKAVEYELFTRSVPQEIAAAGKISEV</sequence>
<name>A0A1I6VUS6_9RHOB</name>
<dbReference type="Proteomes" id="UP000199392">
    <property type="component" value="Unassembled WGS sequence"/>
</dbReference>
<proteinExistence type="predicted"/>